<dbReference type="PATRIC" id="fig|1303.81.peg.1527"/>
<dbReference type="NCBIfam" id="TIGR01167">
    <property type="entry name" value="LPXTG_anchor"/>
    <property type="match status" value="1"/>
</dbReference>
<reference evidence="9 10" key="1">
    <citation type="submission" date="2016-01" db="EMBL/GenBank/DDBJ databases">
        <title>Highly variable Streptococcus oralis are common among viridans streptococci isolated from primates.</title>
        <authorList>
            <person name="Denapaite D."/>
            <person name="Rieger M."/>
            <person name="Koendgen S."/>
            <person name="Brueckner R."/>
            <person name="Ochigava I."/>
            <person name="Kappeler P."/>
            <person name="Maetz-Rensing K."/>
            <person name="Leendertz F."/>
            <person name="Hakenbeck R."/>
        </authorList>
    </citation>
    <scope>NUCLEOTIDE SEQUENCE [LARGE SCALE GENOMIC DNA]</scope>
    <source>
        <strain evidence="9 10">DD21</strain>
    </source>
</reference>
<sequence>MNKNKNQVLATLALSTLVLLQAGGFASADELAPVDSSAPTTEIVSPTKPTTTQAEGTADQTTAPSVTPVDPTAPSDKDNAGNLDGVPADKPASSDKAQDKDNAGSLDGVPTPSDKPQDKDNAGSLDGVPADKPAPSDKAQDKDNAGSLDGVPDEQPKTTDQANQQGKSQIGTTSTSTGQAVHDITKAPVQTSTGNSIVSTKDGNLVLEDGSVVAPEALGGVTNEDKTISVSTADGKMVTLPNTGTEKSFLAVIGGMLFTAVGYFYKKKLF</sequence>
<evidence type="ECO:0000256" key="1">
    <source>
        <dbReference type="ARBA" id="ARBA00022512"/>
    </source>
</evidence>
<evidence type="ECO:0000313" key="9">
    <source>
        <dbReference type="EMBL" id="KXT90436.1"/>
    </source>
</evidence>
<feature type="compositionally biased region" description="Low complexity" evidence="5">
    <location>
        <begin position="164"/>
        <end position="179"/>
    </location>
</feature>
<name>A0A139PJN7_STROR</name>
<evidence type="ECO:0000259" key="8">
    <source>
        <dbReference type="Pfam" id="PF00746"/>
    </source>
</evidence>
<feature type="chain" id="PRO_5007488673" evidence="7">
    <location>
        <begin position="29"/>
        <end position="270"/>
    </location>
</feature>
<keyword evidence="6" id="KW-0472">Membrane</keyword>
<keyword evidence="4" id="KW-0572">Peptidoglycan-anchor</keyword>
<evidence type="ECO:0000313" key="10">
    <source>
        <dbReference type="Proteomes" id="UP000070053"/>
    </source>
</evidence>
<feature type="domain" description="Gram-positive cocci surface proteins LPxTG" evidence="8">
    <location>
        <begin position="235"/>
        <end position="268"/>
    </location>
</feature>
<keyword evidence="6" id="KW-0812">Transmembrane</keyword>
<dbReference type="Pfam" id="PF00746">
    <property type="entry name" value="Gram_pos_anchor"/>
    <property type="match status" value="1"/>
</dbReference>
<keyword evidence="2" id="KW-0964">Secreted</keyword>
<keyword evidence="3 7" id="KW-0732">Signal</keyword>
<dbReference type="InterPro" id="IPR019931">
    <property type="entry name" value="LPXTG_anchor"/>
</dbReference>
<protein>
    <submittedName>
        <fullName evidence="9">Extracellular protein</fullName>
    </submittedName>
</protein>
<gene>
    <name evidence="9" type="ORF">SORDD21_01260</name>
</gene>
<keyword evidence="6" id="KW-1133">Transmembrane helix</keyword>
<comment type="caution">
    <text evidence="9">The sequence shown here is derived from an EMBL/GenBank/DDBJ whole genome shotgun (WGS) entry which is preliminary data.</text>
</comment>
<evidence type="ECO:0000256" key="4">
    <source>
        <dbReference type="ARBA" id="ARBA00023088"/>
    </source>
</evidence>
<keyword evidence="1" id="KW-0134">Cell wall</keyword>
<evidence type="ECO:0000256" key="3">
    <source>
        <dbReference type="ARBA" id="ARBA00022729"/>
    </source>
</evidence>
<evidence type="ECO:0000256" key="5">
    <source>
        <dbReference type="SAM" id="MobiDB-lite"/>
    </source>
</evidence>
<evidence type="ECO:0000256" key="2">
    <source>
        <dbReference type="ARBA" id="ARBA00022525"/>
    </source>
</evidence>
<feature type="compositionally biased region" description="Basic and acidic residues" evidence="5">
    <location>
        <begin position="134"/>
        <end position="144"/>
    </location>
</feature>
<accession>A0A139PJN7</accession>
<feature type="region of interest" description="Disordered" evidence="5">
    <location>
        <begin position="31"/>
        <end position="181"/>
    </location>
</feature>
<organism evidence="9 10">
    <name type="scientific">Streptococcus oralis</name>
    <dbReference type="NCBI Taxonomy" id="1303"/>
    <lineage>
        <taxon>Bacteria</taxon>
        <taxon>Bacillati</taxon>
        <taxon>Bacillota</taxon>
        <taxon>Bacilli</taxon>
        <taxon>Lactobacillales</taxon>
        <taxon>Streptococcaceae</taxon>
        <taxon>Streptococcus</taxon>
    </lineage>
</organism>
<evidence type="ECO:0000256" key="6">
    <source>
        <dbReference type="SAM" id="Phobius"/>
    </source>
</evidence>
<dbReference type="AlphaFoldDB" id="A0A139PJN7"/>
<dbReference type="Proteomes" id="UP000070053">
    <property type="component" value="Unassembled WGS sequence"/>
</dbReference>
<feature type="compositionally biased region" description="Polar residues" evidence="5">
    <location>
        <begin position="37"/>
        <end position="65"/>
    </location>
</feature>
<proteinExistence type="predicted"/>
<feature type="compositionally biased region" description="Basic and acidic residues" evidence="5">
    <location>
        <begin position="92"/>
        <end position="102"/>
    </location>
</feature>
<evidence type="ECO:0000256" key="7">
    <source>
        <dbReference type="SAM" id="SignalP"/>
    </source>
</evidence>
<feature type="transmembrane region" description="Helical" evidence="6">
    <location>
        <begin position="248"/>
        <end position="265"/>
    </location>
</feature>
<feature type="signal peptide" evidence="7">
    <location>
        <begin position="1"/>
        <end position="28"/>
    </location>
</feature>
<dbReference type="OrthoDB" id="2221080at2"/>
<dbReference type="EMBL" id="LQZP01000305">
    <property type="protein sequence ID" value="KXT90436.1"/>
    <property type="molecule type" value="Genomic_DNA"/>
</dbReference>